<dbReference type="PANTHER" id="PTHR11596:SF5">
    <property type="entry name" value="ALKALINE PHOSPHATASE"/>
    <property type="match status" value="1"/>
</dbReference>
<feature type="binding site" evidence="3">
    <location>
        <position position="113"/>
    </location>
    <ligand>
        <name>Mg(2+)</name>
        <dbReference type="ChEBI" id="CHEBI:18420"/>
    </ligand>
</feature>
<feature type="binding site" evidence="3">
    <location>
        <position position="309"/>
    </location>
    <ligand>
        <name>Zn(2+)</name>
        <dbReference type="ChEBI" id="CHEBI:29105"/>
        <label>2</label>
    </ligand>
</feature>
<keyword evidence="5" id="KW-0378">Hydrolase</keyword>
<dbReference type="GO" id="GO:0046872">
    <property type="term" value="F:metal ion binding"/>
    <property type="evidence" value="ECO:0007669"/>
    <property type="project" value="UniProtKB-KW"/>
</dbReference>
<evidence type="ECO:0000256" key="4">
    <source>
        <dbReference type="RuleBase" id="RU003946"/>
    </source>
</evidence>
<feature type="binding site" evidence="3">
    <location>
        <position position="263"/>
    </location>
    <ligand>
        <name>Zn(2+)</name>
        <dbReference type="ChEBI" id="CHEBI:29105"/>
        <label>2</label>
    </ligand>
</feature>
<dbReference type="STRING" id="754436.JCM19237_2860"/>
<dbReference type="eggNOG" id="COG1785">
    <property type="taxonomic scope" value="Bacteria"/>
</dbReference>
<reference evidence="5 6" key="1">
    <citation type="journal article" date="2014" name="Genome Announc.">
        <title>Draft Genome Sequences of Two Vibrionaceae Species, Vibrio ponticus C121 and Photobacterium aphoticum C119, Isolated as Coral Reef Microbiota.</title>
        <authorList>
            <person name="Al-saari N."/>
            <person name="Meirelles P.M."/>
            <person name="Mino S."/>
            <person name="Suda W."/>
            <person name="Oshima K."/>
            <person name="Hattori M."/>
            <person name="Ohkuma M."/>
            <person name="Thompson F.L."/>
            <person name="Gomez-Gil B."/>
            <person name="Sawabe T."/>
            <person name="Sawabe T."/>
        </authorList>
    </citation>
    <scope>NUCLEOTIDE SEQUENCE [LARGE SCALE GENOMIC DNA]</scope>
    <source>
        <strain evidence="5 6">JCM 19237</strain>
    </source>
</reference>
<comment type="cofactor">
    <cofactor evidence="3">
        <name>Mg(2+)</name>
        <dbReference type="ChEBI" id="CHEBI:18420"/>
    </cofactor>
    <text evidence="3">Binds 1 Mg(2+) ion.</text>
</comment>
<dbReference type="Gene3D" id="3.40.720.10">
    <property type="entry name" value="Alkaline Phosphatase, subunit A"/>
    <property type="match status" value="1"/>
</dbReference>
<name>A0A090QZI2_9GAMM</name>
<dbReference type="InterPro" id="IPR001952">
    <property type="entry name" value="Alkaline_phosphatase"/>
</dbReference>
<dbReference type="SMART" id="SM00098">
    <property type="entry name" value="alkPPc"/>
    <property type="match status" value="1"/>
</dbReference>
<dbReference type="PANTHER" id="PTHR11596">
    <property type="entry name" value="ALKALINE PHOSPHATASE"/>
    <property type="match status" value="1"/>
</dbReference>
<dbReference type="Proteomes" id="UP000029227">
    <property type="component" value="Unassembled WGS sequence"/>
</dbReference>
<dbReference type="AlphaFoldDB" id="A0A090QZI2"/>
<evidence type="ECO:0000313" key="6">
    <source>
        <dbReference type="Proteomes" id="UP000029227"/>
    </source>
</evidence>
<dbReference type="EMBL" id="BBMN01000024">
    <property type="protein sequence ID" value="GAL08306.1"/>
    <property type="molecule type" value="Genomic_DNA"/>
</dbReference>
<dbReference type="GO" id="GO:0004035">
    <property type="term" value="F:alkaline phosphatase activity"/>
    <property type="evidence" value="ECO:0007669"/>
    <property type="project" value="UniProtKB-EC"/>
</dbReference>
<comment type="caution">
    <text evidence="5">The sequence shown here is derived from an EMBL/GenBank/DDBJ whole genome shotgun (WGS) entry which is preliminary data.</text>
</comment>
<keyword evidence="3" id="KW-0479">Metal-binding</keyword>
<protein>
    <submittedName>
        <fullName evidence="5">Alkaline phosphatase</fullName>
        <ecNumber evidence="5">3.1.3.1</ecNumber>
    </submittedName>
</protein>
<feature type="binding site" evidence="3">
    <location>
        <position position="308"/>
    </location>
    <ligand>
        <name>Zn(2+)</name>
        <dbReference type="ChEBI" id="CHEBI:29105"/>
        <label>2</label>
    </ligand>
</feature>
<organism evidence="5 6">
    <name type="scientific">Photobacterium aphoticum</name>
    <dbReference type="NCBI Taxonomy" id="754436"/>
    <lineage>
        <taxon>Bacteria</taxon>
        <taxon>Pseudomonadati</taxon>
        <taxon>Pseudomonadota</taxon>
        <taxon>Gammaproteobacteria</taxon>
        <taxon>Vibrionales</taxon>
        <taxon>Vibrionaceae</taxon>
        <taxon>Photobacterium</taxon>
    </lineage>
</organism>
<keyword evidence="1" id="KW-0597">Phosphoprotein</keyword>
<evidence type="ECO:0000313" key="5">
    <source>
        <dbReference type="EMBL" id="GAL08306.1"/>
    </source>
</evidence>
<comment type="similarity">
    <text evidence="4">Belongs to the alkaline phosphatase family.</text>
</comment>
<dbReference type="SUPFAM" id="SSF53649">
    <property type="entry name" value="Alkaline phosphatase-like"/>
    <property type="match status" value="1"/>
</dbReference>
<feature type="active site" description="Phosphoserine intermediate" evidence="2">
    <location>
        <position position="51"/>
    </location>
</feature>
<evidence type="ECO:0000256" key="1">
    <source>
        <dbReference type="ARBA" id="ARBA00022553"/>
    </source>
</evidence>
<feature type="binding site" evidence="3">
    <location>
        <position position="267"/>
    </location>
    <ligand>
        <name>Zn(2+)</name>
        <dbReference type="ChEBI" id="CHEBI:29105"/>
        <label>2</label>
    </ligand>
</feature>
<dbReference type="Pfam" id="PF00245">
    <property type="entry name" value="Alk_phosphatase"/>
    <property type="match status" value="1"/>
</dbReference>
<feature type="binding site" evidence="3">
    <location>
        <position position="390"/>
    </location>
    <ligand>
        <name>Zn(2+)</name>
        <dbReference type="ChEBI" id="CHEBI:29105"/>
        <label>2</label>
    </ligand>
</feature>
<gene>
    <name evidence="5" type="ORF">JCM19237_2860</name>
</gene>
<keyword evidence="3" id="KW-0862">Zinc</keyword>
<sequence>MGISTQTAARIFVGQSQINHQGGEEFLLSFEQFPYTALAKTYNTDMQVPDSAGTMTAMVTGVKTRAGMLSVSDYIDRGDCGVEAATLKTSLEYASERGMNTGIVSTARITHATPAATYAHISDRGWESGVPEDCNGKVKDIALQLVESDSAIDIVLGGGRRSFEPGGEGLSGRRTDARNLIQEWIDTAPAQRQFVDTASAMKDLPVGSGQQVLGLFSDSHMEYELHREGTTQPSLTEMTDTALNHLLADNDGFYLMVESGRIDHGHHAGIAKLALTETEQFHQTIAHTVQKLADANQLDDTLIIVTADHSHVMTMAGYQQRGNPILGLAAGASGNVLAKDDKPYTTLGYANGPGALTTFNEGARVDLTDVNTQADDFQQQALVPLSSETHAGEDVAIYAMGPGAQWFNGLVEQNYIYHVINRTLSLQGRRYE</sequence>
<evidence type="ECO:0000256" key="2">
    <source>
        <dbReference type="PIRSR" id="PIRSR601952-1"/>
    </source>
</evidence>
<comment type="cofactor">
    <cofactor evidence="3">
        <name>Zn(2+)</name>
        <dbReference type="ChEBI" id="CHEBI:29105"/>
    </cofactor>
    <text evidence="3">Binds 2 Zn(2+) ions.</text>
</comment>
<dbReference type="InterPro" id="IPR017850">
    <property type="entry name" value="Alkaline_phosphatase_core_sf"/>
</dbReference>
<evidence type="ECO:0000256" key="3">
    <source>
        <dbReference type="PIRSR" id="PIRSR601952-2"/>
    </source>
</evidence>
<dbReference type="PRINTS" id="PR00113">
    <property type="entry name" value="ALKPHPHTASE"/>
</dbReference>
<keyword evidence="3" id="KW-0460">Magnesium</keyword>
<accession>A0A090QZI2</accession>
<dbReference type="CDD" id="cd16012">
    <property type="entry name" value="ALP"/>
    <property type="match status" value="1"/>
</dbReference>
<feature type="binding site" evidence="3">
    <location>
        <position position="258"/>
    </location>
    <ligand>
        <name>Mg(2+)</name>
        <dbReference type="ChEBI" id="CHEBI:18420"/>
    </ligand>
</feature>
<proteinExistence type="inferred from homology"/>
<feature type="binding site" evidence="3">
    <location>
        <position position="111"/>
    </location>
    <ligand>
        <name>Mg(2+)</name>
        <dbReference type="ChEBI" id="CHEBI:18420"/>
    </ligand>
</feature>
<dbReference type="EC" id="3.1.3.1" evidence="5"/>